<dbReference type="InterPro" id="IPR001965">
    <property type="entry name" value="Znf_PHD"/>
</dbReference>
<dbReference type="GO" id="GO:0006357">
    <property type="term" value="P:regulation of transcription by RNA polymerase II"/>
    <property type="evidence" value="ECO:0007669"/>
    <property type="project" value="TreeGrafter"/>
</dbReference>
<comment type="subcellular location">
    <subcellularLocation>
        <location evidence="1">Nucleus</location>
    </subcellularLocation>
</comment>
<feature type="compositionally biased region" description="Basic and acidic residues" evidence="7">
    <location>
        <begin position="214"/>
        <end position="236"/>
    </location>
</feature>
<dbReference type="InterPro" id="IPR054292">
    <property type="entry name" value="DUF7028"/>
</dbReference>
<feature type="region of interest" description="Disordered" evidence="7">
    <location>
        <begin position="544"/>
        <end position="647"/>
    </location>
</feature>
<dbReference type="CDD" id="cd15532">
    <property type="entry name" value="PHD2_CHD_II"/>
    <property type="match status" value="1"/>
</dbReference>
<feature type="compositionally biased region" description="Polar residues" evidence="7">
    <location>
        <begin position="309"/>
        <end position="319"/>
    </location>
</feature>
<dbReference type="InterPro" id="IPR013083">
    <property type="entry name" value="Znf_RING/FYVE/PHD"/>
</dbReference>
<dbReference type="Pfam" id="PF22970">
    <property type="entry name" value="DUF7028"/>
    <property type="match status" value="1"/>
</dbReference>
<keyword evidence="4" id="KW-0862">Zinc</keyword>
<dbReference type="InterPro" id="IPR042163">
    <property type="entry name" value="PHF12"/>
</dbReference>
<dbReference type="PANTHER" id="PTHR46309">
    <property type="entry name" value="PHD FINGER PROTEIN 12"/>
    <property type="match status" value="1"/>
</dbReference>
<evidence type="ECO:0000256" key="7">
    <source>
        <dbReference type="SAM" id="MobiDB-lite"/>
    </source>
</evidence>
<dbReference type="PANTHER" id="PTHR46309:SF1">
    <property type="entry name" value="PHD FINGER PROTEIN 12"/>
    <property type="match status" value="1"/>
</dbReference>
<feature type="compositionally biased region" description="Polar residues" evidence="7">
    <location>
        <begin position="280"/>
        <end position="293"/>
    </location>
</feature>
<dbReference type="SUPFAM" id="SSF57903">
    <property type="entry name" value="FYVE/PHD zinc finger"/>
    <property type="match status" value="1"/>
</dbReference>
<dbReference type="GO" id="GO:0008270">
    <property type="term" value="F:zinc ion binding"/>
    <property type="evidence" value="ECO:0007669"/>
    <property type="project" value="UniProtKB-KW"/>
</dbReference>
<dbReference type="Gene3D" id="3.30.40.10">
    <property type="entry name" value="Zinc/RING finger domain, C3HC4 (zinc finger)"/>
    <property type="match status" value="1"/>
</dbReference>
<dbReference type="Pfam" id="PF00628">
    <property type="entry name" value="PHD"/>
    <property type="match status" value="1"/>
</dbReference>
<feature type="compositionally biased region" description="Basic and acidic residues" evidence="7">
    <location>
        <begin position="45"/>
        <end position="64"/>
    </location>
</feature>
<feature type="region of interest" description="Disordered" evidence="7">
    <location>
        <begin position="214"/>
        <end position="381"/>
    </location>
</feature>
<feature type="compositionally biased region" description="Basic and acidic residues" evidence="7">
    <location>
        <begin position="294"/>
        <end position="308"/>
    </location>
</feature>
<feature type="region of interest" description="Disordered" evidence="7">
    <location>
        <begin position="1300"/>
        <end position="1325"/>
    </location>
</feature>
<feature type="domain" description="PHD-type" evidence="8">
    <location>
        <begin position="805"/>
        <end position="850"/>
    </location>
</feature>
<keyword evidence="5" id="KW-0539">Nucleus</keyword>
<evidence type="ECO:0000256" key="6">
    <source>
        <dbReference type="PROSITE-ProRule" id="PRU00146"/>
    </source>
</evidence>
<dbReference type="PROSITE" id="PS50016">
    <property type="entry name" value="ZF_PHD_2"/>
    <property type="match status" value="1"/>
</dbReference>
<dbReference type="CDD" id="cd04301">
    <property type="entry name" value="NAT_SF"/>
    <property type="match status" value="1"/>
</dbReference>
<feature type="region of interest" description="Disordered" evidence="7">
    <location>
        <begin position="94"/>
        <end position="123"/>
    </location>
</feature>
<sequence length="1464" mass="162129">MDERMRSGDPPGVKNRNSSGCLIVRKKGSNGLGGSPASGSRRVLGSKEEKKRARLDLSDSESSHELLVPPRRRVAPETIRVCNGLNVSEKGIVEESEIGRKRDREEHSRLNEVGRNGEDQSERKRDRLGVFEFDEYDGIDVESVRRKRFNDVGAEVGGRRFLESMPVGESGVQRECMTGSSRQSVEKRKKYYYERTSGLSQGDHVDRIKLEMDREEARRPISSLRDKYLGDSDEPIRVQGKNGVLKVMVNKNKRVGRSLSSYDQHESEANWRGSKKNDNVNRNVMTHPSYSSESRSREKPGSFVRKQENQLNLQKSLSTRKTEEHDSSSEDSDTSLRPSSKNVEARNSAKRFLSTKNGISPRDLEDDDMPPKLGSKNVESRNYKRRLLTKNVRDAHLESEASNMSLKVGSKKVESCNMKKSAMTKYSKGADTDSEDSDTSPKMVAKSMEARYSTKRLTSGGEKMPSGELLPSKVKAGKVRRGSGTEKQKLREQIKEMLLNAGWTIDYRPRRNRDYLDAVYINLSGTAYWSIIKAYDALQKQLNEDDEEAKPTGDGSFTPLSEEVLSQLTRKTRKKIEKEMKKQQKEGSESENAEDVWVKRSASARHEEESMDNGSQEEKLSSFIKHGSKSSKSRVSENGQSSSHHLRDSAEKLFPASGSYQLQGQKSRKLGRCTLLIRNSNKGLNSETDGFIPYGGKRTLLSWLIDTGSVQLSQKVQYKNRRRTKVMLEGWIARDGIHCGCCSKILTVSKFEIHAGSKLRQPFQNIYLDSGMSLLQCQIDAWVKQEKSDRIGFHDVDIDGDDPNDDTCGICGDGGDLICCDGCPSTFHQSCLDIQMLPPGDWHCPYCACKFCGKASDDIGHQENDSTVHALLSCALCEKKCHQSCTLDISLPVDSNSSFTYFCGQKCKELSEQIQNYLGVKLELEGGYSWSLIHRMDADSDTSSRGLPQRVECNSKLAVALAVMDECFLPIIDRRSGINLLHNVLYNCSSNFNRLNYGGFYTAILERGDEIISAASIRFHGTQLAEMPFIGTRHIYRRQGMCRRLFCAIEAALRSLKVEKMIIPAISELAHTWTGVFGFTPLENSLKQELRSMNVLVFPGIDMLQKLLQRENSEEDVSRAVNAKQMEIIGKHSTPCIVDNKSDLDASVGRDSLVCDDGHLQDAKVMNDRVTAADSDSQGPGVSLSNASEMSNSVDASHELQIPVSLEGTCIDSESGDKVAESVLDGKCHPISVMNSDRENKSISNSSIKFGAPFSKEASATAMDSDSQCQSVSLSDTPLVSSSMDAFNEGGIPVLLEGADSESEDKLAESASNKEGVISDSSPRPCAIERKGQKVLVPHNRENAQSCEGDNVEDGHALHANVATSQELTIPVSLDETLCADSKSGDKSSMCASSMEDKTVPDISPHALKMKNEPALNSFVEDNAQDCNEGNVATSQELRISVLVEGIVATDSQLGDKFIGGQIY</sequence>
<dbReference type="GO" id="GO:0003714">
    <property type="term" value="F:transcription corepressor activity"/>
    <property type="evidence" value="ECO:0007669"/>
    <property type="project" value="InterPro"/>
</dbReference>
<dbReference type="Proteomes" id="UP000593562">
    <property type="component" value="Unassembled WGS sequence"/>
</dbReference>
<accession>A0A7J7CS36</accession>
<keyword evidence="2" id="KW-0479">Metal-binding</keyword>
<organism evidence="9 10">
    <name type="scientific">Tripterygium wilfordii</name>
    <name type="common">Thunder God vine</name>
    <dbReference type="NCBI Taxonomy" id="458696"/>
    <lineage>
        <taxon>Eukaryota</taxon>
        <taxon>Viridiplantae</taxon>
        <taxon>Streptophyta</taxon>
        <taxon>Embryophyta</taxon>
        <taxon>Tracheophyta</taxon>
        <taxon>Spermatophyta</taxon>
        <taxon>Magnoliopsida</taxon>
        <taxon>eudicotyledons</taxon>
        <taxon>Gunneridae</taxon>
        <taxon>Pentapetalae</taxon>
        <taxon>rosids</taxon>
        <taxon>fabids</taxon>
        <taxon>Celastrales</taxon>
        <taxon>Celastraceae</taxon>
        <taxon>Tripterygium</taxon>
    </lineage>
</organism>
<feature type="region of interest" description="Disordered" evidence="7">
    <location>
        <begin position="1"/>
        <end position="73"/>
    </location>
</feature>
<dbReference type="Pfam" id="PF23209">
    <property type="entry name" value="IDM1_C"/>
    <property type="match status" value="1"/>
</dbReference>
<dbReference type="InterPro" id="IPR032308">
    <property type="entry name" value="TDBD"/>
</dbReference>
<reference evidence="9 10" key="1">
    <citation type="journal article" date="2020" name="Nat. Commun.">
        <title>Genome of Tripterygium wilfordii and identification of cytochrome P450 involved in triptolide biosynthesis.</title>
        <authorList>
            <person name="Tu L."/>
            <person name="Su P."/>
            <person name="Zhang Z."/>
            <person name="Gao L."/>
            <person name="Wang J."/>
            <person name="Hu T."/>
            <person name="Zhou J."/>
            <person name="Zhang Y."/>
            <person name="Zhao Y."/>
            <person name="Liu Y."/>
            <person name="Song Y."/>
            <person name="Tong Y."/>
            <person name="Lu Y."/>
            <person name="Yang J."/>
            <person name="Xu C."/>
            <person name="Jia M."/>
            <person name="Peters R.J."/>
            <person name="Huang L."/>
            <person name="Gao W."/>
        </authorList>
    </citation>
    <scope>NUCLEOTIDE SEQUENCE [LARGE SCALE GENOMIC DNA]</scope>
    <source>
        <strain evidence="10">cv. XIE 37</strain>
        <tissue evidence="9">Leaf</tissue>
    </source>
</reference>
<feature type="compositionally biased region" description="Basic and acidic residues" evidence="7">
    <location>
        <begin position="576"/>
        <end position="588"/>
    </location>
</feature>
<dbReference type="GO" id="GO:0005634">
    <property type="term" value="C:nucleus"/>
    <property type="evidence" value="ECO:0007669"/>
    <property type="project" value="UniProtKB-SubCell"/>
</dbReference>
<dbReference type="InterPro" id="IPR019787">
    <property type="entry name" value="Znf_PHD-finger"/>
</dbReference>
<dbReference type="SUPFAM" id="SSF55729">
    <property type="entry name" value="Acyl-CoA N-acyltransferases (Nat)"/>
    <property type="match status" value="1"/>
</dbReference>
<evidence type="ECO:0000256" key="4">
    <source>
        <dbReference type="ARBA" id="ARBA00022833"/>
    </source>
</evidence>
<feature type="region of interest" description="Disordered" evidence="7">
    <location>
        <begin position="422"/>
        <end position="444"/>
    </location>
</feature>
<evidence type="ECO:0000259" key="8">
    <source>
        <dbReference type="PROSITE" id="PS50016"/>
    </source>
</evidence>
<dbReference type="Pfam" id="PF16135">
    <property type="entry name" value="TDBD"/>
    <property type="match status" value="1"/>
</dbReference>
<dbReference type="EMBL" id="JAAARO010000014">
    <property type="protein sequence ID" value="KAF5736864.1"/>
    <property type="molecule type" value="Genomic_DNA"/>
</dbReference>
<dbReference type="InterPro" id="IPR011011">
    <property type="entry name" value="Znf_FYVE_PHD"/>
</dbReference>
<dbReference type="InterPro" id="IPR056511">
    <property type="entry name" value="IDM1_C"/>
</dbReference>
<comment type="caution">
    <text evidence="9">The sequence shown here is derived from an EMBL/GenBank/DDBJ whole genome shotgun (WGS) entry which is preliminary data.</text>
</comment>
<dbReference type="InterPro" id="IPR016181">
    <property type="entry name" value="Acyl_CoA_acyltransferase"/>
</dbReference>
<evidence type="ECO:0000256" key="2">
    <source>
        <dbReference type="ARBA" id="ARBA00022723"/>
    </source>
</evidence>
<evidence type="ECO:0000313" key="9">
    <source>
        <dbReference type="EMBL" id="KAF5736864.1"/>
    </source>
</evidence>
<evidence type="ECO:0000256" key="5">
    <source>
        <dbReference type="ARBA" id="ARBA00023242"/>
    </source>
</evidence>
<gene>
    <name evidence="9" type="ORF">HS088_TW14G01019</name>
</gene>
<keyword evidence="10" id="KW-1185">Reference proteome</keyword>
<keyword evidence="3 6" id="KW-0863">Zinc-finger</keyword>
<dbReference type="InParanoid" id="A0A7J7CS36"/>
<dbReference type="SMART" id="SM00249">
    <property type="entry name" value="PHD"/>
    <property type="match status" value="2"/>
</dbReference>
<feature type="compositionally biased region" description="Basic and acidic residues" evidence="7">
    <location>
        <begin position="263"/>
        <end position="279"/>
    </location>
</feature>
<dbReference type="FunCoup" id="A0A7J7CS36">
    <property type="interactions" value="2314"/>
</dbReference>
<evidence type="ECO:0000256" key="1">
    <source>
        <dbReference type="ARBA" id="ARBA00004123"/>
    </source>
</evidence>
<proteinExistence type="predicted"/>
<protein>
    <recommendedName>
        <fullName evidence="8">PHD-type domain-containing protein</fullName>
    </recommendedName>
</protein>
<evidence type="ECO:0000256" key="3">
    <source>
        <dbReference type="ARBA" id="ARBA00022771"/>
    </source>
</evidence>
<evidence type="ECO:0000313" key="10">
    <source>
        <dbReference type="Proteomes" id="UP000593562"/>
    </source>
</evidence>
<name>A0A7J7CS36_TRIWF</name>